<keyword evidence="2" id="KW-0645">Protease</keyword>
<keyword evidence="3" id="KW-0378">Hydrolase</keyword>
<protein>
    <recommendedName>
        <fullName evidence="5">NlpC/P60 domain-containing protein</fullName>
    </recommendedName>
</protein>
<evidence type="ECO:0000313" key="6">
    <source>
        <dbReference type="EMBL" id="MDQ0271253.1"/>
    </source>
</evidence>
<dbReference type="Pfam" id="PF00877">
    <property type="entry name" value="NLPC_P60"/>
    <property type="match status" value="1"/>
</dbReference>
<evidence type="ECO:0000256" key="4">
    <source>
        <dbReference type="ARBA" id="ARBA00022807"/>
    </source>
</evidence>
<gene>
    <name evidence="6" type="ORF">J2S17_003141</name>
</gene>
<evidence type="ECO:0000256" key="1">
    <source>
        <dbReference type="ARBA" id="ARBA00007074"/>
    </source>
</evidence>
<organism evidence="6 7">
    <name type="scientific">Cytobacillus purgationiresistens</name>
    <dbReference type="NCBI Taxonomy" id="863449"/>
    <lineage>
        <taxon>Bacteria</taxon>
        <taxon>Bacillati</taxon>
        <taxon>Bacillota</taxon>
        <taxon>Bacilli</taxon>
        <taxon>Bacillales</taxon>
        <taxon>Bacillaceae</taxon>
        <taxon>Cytobacillus</taxon>
    </lineage>
</organism>
<sequence>MYGTPQSQYNKKVPVPEDQIKPGDLVFFSTYKPGASHVGMYVFDENLLMRMAATVFLYFHSRLKKLISLLRFQKNSVMG</sequence>
<proteinExistence type="inferred from homology"/>
<evidence type="ECO:0000256" key="3">
    <source>
        <dbReference type="ARBA" id="ARBA00022801"/>
    </source>
</evidence>
<evidence type="ECO:0000313" key="7">
    <source>
        <dbReference type="Proteomes" id="UP001238088"/>
    </source>
</evidence>
<dbReference type="Proteomes" id="UP001238088">
    <property type="component" value="Unassembled WGS sequence"/>
</dbReference>
<dbReference type="Gene3D" id="3.90.1720.10">
    <property type="entry name" value="endopeptidase domain like (from Nostoc punctiforme)"/>
    <property type="match status" value="1"/>
</dbReference>
<feature type="domain" description="NlpC/P60" evidence="5">
    <location>
        <begin position="5"/>
        <end position="48"/>
    </location>
</feature>
<evidence type="ECO:0000259" key="5">
    <source>
        <dbReference type="Pfam" id="PF00877"/>
    </source>
</evidence>
<reference evidence="6 7" key="1">
    <citation type="submission" date="2023-07" db="EMBL/GenBank/DDBJ databases">
        <title>Genomic Encyclopedia of Type Strains, Phase IV (KMG-IV): sequencing the most valuable type-strain genomes for metagenomic binning, comparative biology and taxonomic classification.</title>
        <authorList>
            <person name="Goeker M."/>
        </authorList>
    </citation>
    <scope>NUCLEOTIDE SEQUENCE [LARGE SCALE GENOMIC DNA]</scope>
    <source>
        <strain evidence="6 7">DSM 23494</strain>
    </source>
</reference>
<keyword evidence="4" id="KW-0788">Thiol protease</keyword>
<keyword evidence="7" id="KW-1185">Reference proteome</keyword>
<accession>A0ABU0AJ11</accession>
<evidence type="ECO:0000256" key="2">
    <source>
        <dbReference type="ARBA" id="ARBA00022670"/>
    </source>
</evidence>
<dbReference type="RefSeq" id="WP_307476286.1">
    <property type="nucleotide sequence ID" value="NZ_JAUSUB010000013.1"/>
</dbReference>
<dbReference type="InterPro" id="IPR000064">
    <property type="entry name" value="NLP_P60_dom"/>
</dbReference>
<comment type="caution">
    <text evidence="6">The sequence shown here is derived from an EMBL/GenBank/DDBJ whole genome shotgun (WGS) entry which is preliminary data.</text>
</comment>
<comment type="similarity">
    <text evidence="1">Belongs to the peptidase C40 family.</text>
</comment>
<dbReference type="InterPro" id="IPR038765">
    <property type="entry name" value="Papain-like_cys_pep_sf"/>
</dbReference>
<name>A0ABU0AJ11_9BACI</name>
<dbReference type="SUPFAM" id="SSF54001">
    <property type="entry name" value="Cysteine proteinases"/>
    <property type="match status" value="1"/>
</dbReference>
<dbReference type="EMBL" id="JAUSUB010000013">
    <property type="protein sequence ID" value="MDQ0271253.1"/>
    <property type="molecule type" value="Genomic_DNA"/>
</dbReference>